<evidence type="ECO:0000313" key="3">
    <source>
        <dbReference type="Proteomes" id="UP000825935"/>
    </source>
</evidence>
<dbReference type="InterPro" id="IPR036249">
    <property type="entry name" value="Thioredoxin-like_sf"/>
</dbReference>
<feature type="domain" description="GST N-terminal" evidence="1">
    <location>
        <begin position="24"/>
        <end position="104"/>
    </location>
</feature>
<dbReference type="Pfam" id="PF13410">
    <property type="entry name" value="GST_C_2"/>
    <property type="match status" value="1"/>
</dbReference>
<protein>
    <recommendedName>
        <fullName evidence="1">GST N-terminal domain-containing protein</fullName>
    </recommendedName>
</protein>
<proteinExistence type="predicted"/>
<dbReference type="InterPro" id="IPR036282">
    <property type="entry name" value="Glutathione-S-Trfase_C_sf"/>
</dbReference>
<gene>
    <name evidence="2" type="ORF">KP509_26G020600</name>
</gene>
<dbReference type="FunFam" id="3.40.30.10:FF:000091">
    <property type="entry name" value="Glutathione S-transferase L2, chloroplastic"/>
    <property type="match status" value="1"/>
</dbReference>
<dbReference type="Pfam" id="PF13417">
    <property type="entry name" value="GST_N_3"/>
    <property type="match status" value="1"/>
</dbReference>
<dbReference type="PANTHER" id="PTHR44328:SF16">
    <property type="entry name" value="PROTEIN IN2-1 HOMOLOG B"/>
    <property type="match status" value="1"/>
</dbReference>
<dbReference type="OrthoDB" id="4951845at2759"/>
<dbReference type="AlphaFoldDB" id="A0A8T2RK72"/>
<dbReference type="Gene3D" id="1.20.1050.10">
    <property type="match status" value="1"/>
</dbReference>
<accession>A0A8T2RK72</accession>
<keyword evidence="3" id="KW-1185">Reference proteome</keyword>
<dbReference type="InterPro" id="IPR044629">
    <property type="entry name" value="GSTL1/2/3"/>
</dbReference>
<name>A0A8T2RK72_CERRI</name>
<evidence type="ECO:0000313" key="2">
    <source>
        <dbReference type="EMBL" id="KAH7296360.1"/>
    </source>
</evidence>
<dbReference type="InterPro" id="IPR040079">
    <property type="entry name" value="Glutathione_S-Trfase"/>
</dbReference>
<dbReference type="Gene3D" id="3.40.30.10">
    <property type="entry name" value="Glutaredoxin"/>
    <property type="match status" value="1"/>
</dbReference>
<dbReference type="PANTHER" id="PTHR44328">
    <property type="entry name" value="GLUTATHIONE S-TRANSFERASE L1"/>
    <property type="match status" value="1"/>
</dbReference>
<evidence type="ECO:0000259" key="1">
    <source>
        <dbReference type="PROSITE" id="PS50404"/>
    </source>
</evidence>
<comment type="caution">
    <text evidence="2">The sequence shown here is derived from an EMBL/GenBank/DDBJ whole genome shotgun (WGS) entry which is preliminary data.</text>
</comment>
<sequence length="239" mass="27209">MATSAVSTLPVLDSKSNPPRLFDGTTRLYLSLQCPYAQRVWIARNFKQLEDIELIAIDLADKPKWYLEKVYPSGQVPALEHDGKVKGESLDLLEYIDDNFKGPSLFPQADLKKEAAKSLLTYTDELNKAAFGTLRNKDATKEDCVEIIGPALDYLENAFGSFTEEGPYFLGEISGVDFAYAPFIERYNILLPEFFDYDLFEGRPKLHKWFEAMNTLTAYTNTKAKSKDLVDRYKKMLGR</sequence>
<dbReference type="SUPFAM" id="SSF47616">
    <property type="entry name" value="GST C-terminal domain-like"/>
    <property type="match status" value="1"/>
</dbReference>
<organism evidence="2 3">
    <name type="scientific">Ceratopteris richardii</name>
    <name type="common">Triangle waterfern</name>
    <dbReference type="NCBI Taxonomy" id="49495"/>
    <lineage>
        <taxon>Eukaryota</taxon>
        <taxon>Viridiplantae</taxon>
        <taxon>Streptophyta</taxon>
        <taxon>Embryophyta</taxon>
        <taxon>Tracheophyta</taxon>
        <taxon>Polypodiopsida</taxon>
        <taxon>Polypodiidae</taxon>
        <taxon>Polypodiales</taxon>
        <taxon>Pteridineae</taxon>
        <taxon>Pteridaceae</taxon>
        <taxon>Parkerioideae</taxon>
        <taxon>Ceratopteris</taxon>
    </lineage>
</organism>
<dbReference type="SUPFAM" id="SSF52833">
    <property type="entry name" value="Thioredoxin-like"/>
    <property type="match status" value="1"/>
</dbReference>
<dbReference type="Proteomes" id="UP000825935">
    <property type="component" value="Chromosome 26"/>
</dbReference>
<dbReference type="PROSITE" id="PS50404">
    <property type="entry name" value="GST_NTER"/>
    <property type="match status" value="1"/>
</dbReference>
<reference evidence="2" key="1">
    <citation type="submission" date="2021-08" db="EMBL/GenBank/DDBJ databases">
        <title>WGS assembly of Ceratopteris richardii.</title>
        <authorList>
            <person name="Marchant D.B."/>
            <person name="Chen G."/>
            <person name="Jenkins J."/>
            <person name="Shu S."/>
            <person name="Leebens-Mack J."/>
            <person name="Grimwood J."/>
            <person name="Schmutz J."/>
            <person name="Soltis P."/>
            <person name="Soltis D."/>
            <person name="Chen Z.-H."/>
        </authorList>
    </citation>
    <scope>NUCLEOTIDE SEQUENCE</scope>
    <source>
        <strain evidence="2">Whitten #5841</strain>
        <tissue evidence="2">Leaf</tissue>
    </source>
</reference>
<dbReference type="EMBL" id="CM035431">
    <property type="protein sequence ID" value="KAH7296360.1"/>
    <property type="molecule type" value="Genomic_DNA"/>
</dbReference>
<dbReference type="OMA" id="REPEMYL"/>
<dbReference type="InterPro" id="IPR004045">
    <property type="entry name" value="Glutathione_S-Trfase_N"/>
</dbReference>
<dbReference type="SFLD" id="SFLDG00358">
    <property type="entry name" value="Main_(cytGST)"/>
    <property type="match status" value="1"/>
</dbReference>
<dbReference type="SFLD" id="SFLDS00019">
    <property type="entry name" value="Glutathione_Transferase_(cytos"/>
    <property type="match status" value="1"/>
</dbReference>
<dbReference type="GO" id="GO:0004364">
    <property type="term" value="F:glutathione transferase activity"/>
    <property type="evidence" value="ECO:0007669"/>
    <property type="project" value="InterPro"/>
</dbReference>